<gene>
    <name evidence="2" type="ORF">CGC20_14870</name>
    <name evidence="1" type="ORF">CGC21_7330</name>
</gene>
<comment type="caution">
    <text evidence="1">The sequence shown here is derived from an EMBL/GenBank/DDBJ whole genome shotgun (WGS) entry which is preliminary data.</text>
</comment>
<dbReference type="Proteomes" id="UP000318447">
    <property type="component" value="Unassembled WGS sequence"/>
</dbReference>
<reference evidence="1" key="2">
    <citation type="submission" date="2019-02" db="EMBL/GenBank/DDBJ databases">
        <title>FDA dAtabase for Regulatory Grade micrObial Sequences (FDA-ARGOS): Supporting development and validation of Infectious Disease Dx tests.</title>
        <authorList>
            <person name="Duncan R."/>
            <person name="Fisher C."/>
            <person name="Tallon L.J."/>
            <person name="Sadzewicz L."/>
            <person name="Sengamalay N."/>
            <person name="Ott S."/>
            <person name="Godinez A."/>
            <person name="Nagaraj S."/>
            <person name="Nadendla S."/>
            <person name="Sichtig H."/>
        </authorList>
    </citation>
    <scope>NUCLEOTIDE SEQUENCE</scope>
    <source>
        <strain evidence="2">FDAARGOS_360</strain>
        <strain evidence="1">FDAARGOS_361</strain>
    </source>
</reference>
<evidence type="ECO:0000313" key="4">
    <source>
        <dbReference type="Proteomes" id="UP000318821"/>
    </source>
</evidence>
<protein>
    <submittedName>
        <fullName evidence="1">Uncharacterized protein</fullName>
    </submittedName>
</protein>
<name>A0A504X8C0_LEIDO</name>
<proteinExistence type="predicted"/>
<evidence type="ECO:0000313" key="1">
    <source>
        <dbReference type="EMBL" id="TPP44633.1"/>
    </source>
</evidence>
<accession>A0A504X8C0</accession>
<dbReference type="EMBL" id="RHLD01000013">
    <property type="protein sequence ID" value="TPP47960.1"/>
    <property type="molecule type" value="Genomic_DNA"/>
</dbReference>
<reference evidence="4" key="3">
    <citation type="submission" date="2019-02" db="EMBL/GenBank/DDBJ databases">
        <title>FDA dAtabase for Regulatory Grade micrObial Sequences (FDA-ARGOS): Supporting development and validation of Infectious Disease Dx tests.</title>
        <authorList>
            <person name="Duncan R."/>
            <person name="Fisher C."/>
            <person name="Tallon L."/>
            <person name="Sadzewicz L."/>
            <person name="Sengamalay N."/>
            <person name="Ott S."/>
            <person name="Godinez A."/>
            <person name="Nagaraj S."/>
            <person name="Vavikolanu K."/>
            <person name="Vyas G."/>
            <person name="Nadendla S."/>
            <person name="Aluvathingal J."/>
            <person name="Sichtig H."/>
        </authorList>
    </citation>
    <scope>NUCLEOTIDE SEQUENCE [LARGE SCALE GENOMIC DNA]</scope>
    <source>
        <strain evidence="4">FDAARGOS_360</strain>
    </source>
</reference>
<evidence type="ECO:0000313" key="2">
    <source>
        <dbReference type="EMBL" id="TPP47960.1"/>
    </source>
</evidence>
<dbReference type="Proteomes" id="UP000318821">
    <property type="component" value="Unassembled WGS sequence"/>
</dbReference>
<evidence type="ECO:0000313" key="3">
    <source>
        <dbReference type="Proteomes" id="UP000318447"/>
    </source>
</evidence>
<organism evidence="1 3">
    <name type="scientific">Leishmania donovani</name>
    <dbReference type="NCBI Taxonomy" id="5661"/>
    <lineage>
        <taxon>Eukaryota</taxon>
        <taxon>Discoba</taxon>
        <taxon>Euglenozoa</taxon>
        <taxon>Kinetoplastea</taxon>
        <taxon>Metakinetoplastina</taxon>
        <taxon>Trypanosomatida</taxon>
        <taxon>Trypanosomatidae</taxon>
        <taxon>Leishmaniinae</taxon>
        <taxon>Leishmania</taxon>
    </lineage>
</organism>
<reference evidence="3" key="1">
    <citation type="submission" date="2019-02" db="EMBL/GenBank/DDBJ databases">
        <title>FDA dAtabase for Regulatory Grade micrObial Sequences (FDA-ARGOS): Supporting development and validation of Infectious Disease Dx tests.</title>
        <authorList>
            <person name="Duncan R."/>
            <person name="Fisher C."/>
            <person name="Tallon L."/>
            <person name="Sadzewicz L."/>
            <person name="Sengamalay N."/>
            <person name="Ott S."/>
            <person name="Godinez A."/>
            <person name="Nagaraj S."/>
            <person name="Vavikolanu K."/>
            <person name="Nadendla S."/>
            <person name="Aluvathingal J."/>
            <person name="Sichtig H."/>
        </authorList>
    </citation>
    <scope>NUCLEOTIDE SEQUENCE [LARGE SCALE GENOMIC DNA]</scope>
    <source>
        <strain evidence="3">FDAARGOS_361</strain>
    </source>
</reference>
<sequence length="226" mass="24818">MPCPWPFWGQSAPTPYVEAAPAQPLPPQLRQNIPREASATPLRSAKTPPPKAAEYKRCFTDSVSHVEVCAHLYTRLCTAVPLSQQTVPPRALESSGCAPQQRPIPPTLEAALQQLRLMRQTHCETASPEPECMASQLIYVQLPRHCSRLAMFRGRYPARKNQPLPLPARSMSSEGLQPSAHDVRVHALEMKTIRPTGSGANVPPIKATAELGRVRNAARCADLVLE</sequence>
<dbReference type="EMBL" id="RHLC01000003">
    <property type="protein sequence ID" value="TPP44633.1"/>
    <property type="molecule type" value="Genomic_DNA"/>
</dbReference>
<dbReference type="AlphaFoldDB" id="A0A504X8C0"/>